<dbReference type="InterPro" id="IPR050474">
    <property type="entry name" value="Hel308_SKI2-like"/>
</dbReference>
<dbReference type="SUPFAM" id="SSF52540">
    <property type="entry name" value="P-loop containing nucleoside triphosphate hydrolases"/>
    <property type="match status" value="1"/>
</dbReference>
<proteinExistence type="predicted"/>
<evidence type="ECO:0000256" key="4">
    <source>
        <dbReference type="ARBA" id="ARBA00022840"/>
    </source>
</evidence>
<dbReference type="PANTHER" id="PTHR47961">
    <property type="entry name" value="DNA POLYMERASE THETA, PUTATIVE (AFU_ORTHOLOGUE AFUA_1G05260)-RELATED"/>
    <property type="match status" value="1"/>
</dbReference>
<dbReference type="AlphaFoldDB" id="A0A8R1TM44"/>
<evidence type="ECO:0000256" key="3">
    <source>
        <dbReference type="ARBA" id="ARBA00022806"/>
    </source>
</evidence>
<evidence type="ECO:0000313" key="7">
    <source>
        <dbReference type="Proteomes" id="UP000024404"/>
    </source>
</evidence>
<keyword evidence="1" id="KW-0547">Nucleotide-binding</keyword>
<dbReference type="GO" id="GO:0016787">
    <property type="term" value="F:hydrolase activity"/>
    <property type="evidence" value="ECO:0007669"/>
    <property type="project" value="UniProtKB-KW"/>
</dbReference>
<protein>
    <submittedName>
        <fullName evidence="6">Helicase C-terminal domain-containing protein</fullName>
    </submittedName>
</protein>
<evidence type="ECO:0000256" key="2">
    <source>
        <dbReference type="ARBA" id="ARBA00022801"/>
    </source>
</evidence>
<organism evidence="6 7">
    <name type="scientific">Onchocerca volvulus</name>
    <dbReference type="NCBI Taxonomy" id="6282"/>
    <lineage>
        <taxon>Eukaryota</taxon>
        <taxon>Metazoa</taxon>
        <taxon>Ecdysozoa</taxon>
        <taxon>Nematoda</taxon>
        <taxon>Chromadorea</taxon>
        <taxon>Rhabditida</taxon>
        <taxon>Spirurina</taxon>
        <taxon>Spiruromorpha</taxon>
        <taxon>Filarioidea</taxon>
        <taxon>Onchocercidae</taxon>
        <taxon>Onchocerca</taxon>
    </lineage>
</organism>
<name>A0A8R1TM44_ONCVO</name>
<dbReference type="GO" id="GO:0004386">
    <property type="term" value="F:helicase activity"/>
    <property type="evidence" value="ECO:0007669"/>
    <property type="project" value="UniProtKB-KW"/>
</dbReference>
<keyword evidence="4" id="KW-0067">ATP-binding</keyword>
<dbReference type="Pfam" id="PF00271">
    <property type="entry name" value="Helicase_C"/>
    <property type="match status" value="1"/>
</dbReference>
<dbReference type="EMBL" id="CMVM020000383">
    <property type="status" value="NOT_ANNOTATED_CDS"/>
    <property type="molecule type" value="Genomic_DNA"/>
</dbReference>
<dbReference type="PROSITE" id="PS51194">
    <property type="entry name" value="HELICASE_CTER"/>
    <property type="match status" value="1"/>
</dbReference>
<dbReference type="Proteomes" id="UP000024404">
    <property type="component" value="Unassembled WGS sequence"/>
</dbReference>
<dbReference type="Gene3D" id="3.40.50.300">
    <property type="entry name" value="P-loop containing nucleotide triphosphate hydrolases"/>
    <property type="match status" value="1"/>
</dbReference>
<reference evidence="7" key="1">
    <citation type="submission" date="2013-10" db="EMBL/GenBank/DDBJ databases">
        <title>Genome sequencing of Onchocerca volvulus.</title>
        <authorList>
            <person name="Cotton J."/>
            <person name="Tsai J."/>
            <person name="Stanley E."/>
            <person name="Tracey A."/>
            <person name="Holroyd N."/>
            <person name="Lustigman S."/>
            <person name="Berriman M."/>
        </authorList>
    </citation>
    <scope>NUCLEOTIDE SEQUENCE</scope>
</reference>
<reference evidence="6" key="2">
    <citation type="submission" date="2022-06" db="UniProtKB">
        <authorList>
            <consortium name="EnsemblMetazoa"/>
        </authorList>
    </citation>
    <scope>IDENTIFICATION</scope>
</reference>
<keyword evidence="7" id="KW-1185">Reference proteome</keyword>
<feature type="domain" description="Helicase C-terminal" evidence="5">
    <location>
        <begin position="5"/>
        <end position="156"/>
    </location>
</feature>
<dbReference type="InterPro" id="IPR027417">
    <property type="entry name" value="P-loop_NTPase"/>
</dbReference>
<evidence type="ECO:0000256" key="1">
    <source>
        <dbReference type="ARBA" id="ARBA00022741"/>
    </source>
</evidence>
<dbReference type="PANTHER" id="PTHR47961:SF12">
    <property type="entry name" value="HELICASE POLQ-LIKE"/>
    <property type="match status" value="1"/>
</dbReference>
<dbReference type="InterPro" id="IPR001650">
    <property type="entry name" value="Helicase_C-like"/>
</dbReference>
<accession>A0A8R1TM44</accession>
<sequence length="160" mass="17861">MISHRIPKNIEEYKKEEKMAAIKALKDEIDGKICSILELSIMFGVAYHHSGLTTGERKIIEDAFKDEIINIICCTSTLAAGVNLPVHRVIIKSPFVGKEPLGKAQYLQMTGRAGRPGYDSNNVDDDDDMMIQGEAVTILYSTYDKDKVRTTTTAIYTFIV</sequence>
<keyword evidence="3" id="KW-0347">Helicase</keyword>
<dbReference type="EnsemblMetazoa" id="OVOC11974.1">
    <property type="protein sequence ID" value="OVOC11974.1"/>
    <property type="gene ID" value="WBGene00248783"/>
</dbReference>
<evidence type="ECO:0000259" key="5">
    <source>
        <dbReference type="PROSITE" id="PS51194"/>
    </source>
</evidence>
<dbReference type="SMART" id="SM00490">
    <property type="entry name" value="HELICc"/>
    <property type="match status" value="1"/>
</dbReference>
<evidence type="ECO:0000313" key="6">
    <source>
        <dbReference type="EnsemblMetazoa" id="OVOC11974.1"/>
    </source>
</evidence>
<dbReference type="GO" id="GO:0005524">
    <property type="term" value="F:ATP binding"/>
    <property type="evidence" value="ECO:0007669"/>
    <property type="project" value="UniProtKB-KW"/>
</dbReference>
<keyword evidence="2" id="KW-0378">Hydrolase</keyword>